<dbReference type="Pfam" id="PF00497">
    <property type="entry name" value="SBP_bac_3"/>
    <property type="match status" value="1"/>
</dbReference>
<keyword evidence="9" id="KW-1185">Reference proteome</keyword>
<protein>
    <submittedName>
        <fullName evidence="8">Amino acid ABC transporter substrate-binding protein</fullName>
    </submittedName>
</protein>
<evidence type="ECO:0000259" key="7">
    <source>
        <dbReference type="SMART" id="SM00079"/>
    </source>
</evidence>
<comment type="subcellular location">
    <subcellularLocation>
        <location evidence="1">Cell envelope</location>
    </subcellularLocation>
</comment>
<keyword evidence="3 5" id="KW-0732">Signal</keyword>
<dbReference type="GO" id="GO:0016020">
    <property type="term" value="C:membrane"/>
    <property type="evidence" value="ECO:0007669"/>
    <property type="project" value="InterPro"/>
</dbReference>
<evidence type="ECO:0000256" key="4">
    <source>
        <dbReference type="SAM" id="MobiDB-lite"/>
    </source>
</evidence>
<dbReference type="PANTHER" id="PTHR35936:SF17">
    <property type="entry name" value="ARGININE-BINDING EXTRACELLULAR PROTEIN ARTP"/>
    <property type="match status" value="1"/>
</dbReference>
<evidence type="ECO:0000313" key="9">
    <source>
        <dbReference type="Proteomes" id="UP000837675"/>
    </source>
</evidence>
<evidence type="ECO:0000256" key="1">
    <source>
        <dbReference type="ARBA" id="ARBA00004196"/>
    </source>
</evidence>
<dbReference type="GO" id="GO:0015276">
    <property type="term" value="F:ligand-gated monoatomic ion channel activity"/>
    <property type="evidence" value="ECO:0007669"/>
    <property type="project" value="InterPro"/>
</dbReference>
<dbReference type="EMBL" id="CAJVAF010000359">
    <property type="protein sequence ID" value="CAG7600929.1"/>
    <property type="molecule type" value="Genomic_DNA"/>
</dbReference>
<comment type="caution">
    <text evidence="8">The sequence shown here is derived from an EMBL/GenBank/DDBJ whole genome shotgun (WGS) entry which is preliminary data.</text>
</comment>
<dbReference type="SMART" id="SM00062">
    <property type="entry name" value="PBPb"/>
    <property type="match status" value="1"/>
</dbReference>
<feature type="domain" description="Solute-binding protein family 3/N-terminal" evidence="6">
    <location>
        <begin position="29"/>
        <end position="250"/>
    </location>
</feature>
<feature type="region of interest" description="Disordered" evidence="4">
    <location>
        <begin position="259"/>
        <end position="333"/>
    </location>
</feature>
<dbReference type="Proteomes" id="UP000837675">
    <property type="component" value="Unassembled WGS sequence"/>
</dbReference>
<feature type="compositionally biased region" description="Polar residues" evidence="4">
    <location>
        <begin position="303"/>
        <end position="324"/>
    </location>
</feature>
<comment type="similarity">
    <text evidence="2">Belongs to the glutamate-gated ion channel (TC 1.A.10.1) family.</text>
</comment>
<dbReference type="InterPro" id="IPR018313">
    <property type="entry name" value="SBP_3_CS"/>
</dbReference>
<dbReference type="SMART" id="SM00079">
    <property type="entry name" value="PBPe"/>
    <property type="match status" value="1"/>
</dbReference>
<organism evidence="8 9">
    <name type="scientific">Hyalomma marginatum</name>
    <dbReference type="NCBI Taxonomy" id="34627"/>
    <lineage>
        <taxon>Eukaryota</taxon>
        <taxon>Metazoa</taxon>
        <taxon>Ecdysozoa</taxon>
        <taxon>Arthropoda</taxon>
        <taxon>Chelicerata</taxon>
        <taxon>Arachnida</taxon>
        <taxon>Acari</taxon>
        <taxon>Parasitiformes</taxon>
        <taxon>Ixodida</taxon>
        <taxon>Ixodoidea</taxon>
        <taxon>Ixodidae</taxon>
        <taxon>Hyalomminae</taxon>
        <taxon>Hyalomma</taxon>
    </lineage>
</organism>
<evidence type="ECO:0000256" key="2">
    <source>
        <dbReference type="ARBA" id="ARBA00008685"/>
    </source>
</evidence>
<accession>A0A8S4C3L2</accession>
<gene>
    <name evidence="8" type="ORF">MHYMCMPASI_01220</name>
</gene>
<dbReference type="InterPro" id="IPR001320">
    <property type="entry name" value="Iontro_rcpt_C"/>
</dbReference>
<feature type="signal peptide" evidence="5">
    <location>
        <begin position="1"/>
        <end position="21"/>
    </location>
</feature>
<dbReference type="Gene3D" id="3.40.190.10">
    <property type="entry name" value="Periplasmic binding protein-like II"/>
    <property type="match status" value="2"/>
</dbReference>
<sequence>MNKKIKTLLASFISFFVLTGCFEKKGNNTITVGLSSDYPPFEFQQDNKVVGFDVDLANRIAEKMNKKLIIKDMPLYSLVASLQSKNIDLVISGISPTEERQNLVAFSDIYYKNEMALLFDAKRNLIKGTKDLKGRVVGTQTGSTMETYLNDQKEFPDITVLSQDSNIQLIEHLKIGRIDAILLDLDQAIAFSKISQDFAYLPIDTENTYGFAIAMQKKDEALKKEINDILAQLKQDGTIDELKNKWVVKLETQIAEPEVPNTVSDTEPTVPDSETPYEYPANPDQNVIDPDGGVKSDEVMYLQSGTATQLEPSTSTQENNQPLTDTIPVEQPQ</sequence>
<evidence type="ECO:0000256" key="5">
    <source>
        <dbReference type="SAM" id="SignalP"/>
    </source>
</evidence>
<reference evidence="8" key="1">
    <citation type="submission" date="2021-06" db="EMBL/GenBank/DDBJ databases">
        <authorList>
            <person name="Nardi T."/>
            <person name="Nardi T."/>
        </authorList>
    </citation>
    <scope>NUCLEOTIDE SEQUENCE</scope>
</reference>
<feature type="chain" id="PRO_5035858009" evidence="5">
    <location>
        <begin position="22"/>
        <end position="333"/>
    </location>
</feature>
<dbReference type="AlphaFoldDB" id="A0A8S4C3L2"/>
<dbReference type="InterPro" id="IPR001638">
    <property type="entry name" value="Solute-binding_3/MltF_N"/>
</dbReference>
<proteinExistence type="inferred from homology"/>
<evidence type="ECO:0000256" key="3">
    <source>
        <dbReference type="ARBA" id="ARBA00022729"/>
    </source>
</evidence>
<dbReference type="CDD" id="cd13530">
    <property type="entry name" value="PBP2_peptides_like"/>
    <property type="match status" value="1"/>
</dbReference>
<dbReference type="PROSITE" id="PS01039">
    <property type="entry name" value="SBP_BACTERIAL_3"/>
    <property type="match status" value="1"/>
</dbReference>
<name>A0A8S4C3L2_9ACAR</name>
<evidence type="ECO:0000313" key="8">
    <source>
        <dbReference type="EMBL" id="CAG7600929.1"/>
    </source>
</evidence>
<feature type="domain" description="Ionotropic glutamate receptor C-terminal" evidence="7">
    <location>
        <begin position="29"/>
        <end position="249"/>
    </location>
</feature>
<dbReference type="PANTHER" id="PTHR35936">
    <property type="entry name" value="MEMBRANE-BOUND LYTIC MUREIN TRANSGLYCOSYLASE F"/>
    <property type="match status" value="1"/>
</dbReference>
<evidence type="ECO:0000259" key="6">
    <source>
        <dbReference type="SMART" id="SM00062"/>
    </source>
</evidence>
<dbReference type="SUPFAM" id="SSF53850">
    <property type="entry name" value="Periplasmic binding protein-like II"/>
    <property type="match status" value="1"/>
</dbReference>
<dbReference type="PROSITE" id="PS51257">
    <property type="entry name" value="PROKAR_LIPOPROTEIN"/>
    <property type="match status" value="1"/>
</dbReference>